<keyword evidence="2" id="KW-0678">Repressor</keyword>
<evidence type="ECO:0000256" key="2">
    <source>
        <dbReference type="ARBA" id="ARBA00022491"/>
    </source>
</evidence>
<dbReference type="Proteomes" id="UP000503540">
    <property type="component" value="Chromosome"/>
</dbReference>
<evidence type="ECO:0000256" key="5">
    <source>
        <dbReference type="ARBA" id="ARBA00023163"/>
    </source>
</evidence>
<dbReference type="Pfam" id="PF00455">
    <property type="entry name" value="DeoRC"/>
    <property type="match status" value="1"/>
</dbReference>
<dbReference type="GO" id="GO:0003677">
    <property type="term" value="F:DNA binding"/>
    <property type="evidence" value="ECO:0007669"/>
    <property type="project" value="UniProtKB-KW"/>
</dbReference>
<dbReference type="KEGG" id="nah:F5544_18085"/>
<keyword evidence="3" id="KW-0805">Transcription regulation</keyword>
<evidence type="ECO:0000256" key="3">
    <source>
        <dbReference type="ARBA" id="ARBA00023015"/>
    </source>
</evidence>
<evidence type="ECO:0000259" key="7">
    <source>
        <dbReference type="PROSITE" id="PS51000"/>
    </source>
</evidence>
<organism evidence="8 9">
    <name type="scientific">Nocardia arthritidis</name>
    <dbReference type="NCBI Taxonomy" id="228602"/>
    <lineage>
        <taxon>Bacteria</taxon>
        <taxon>Bacillati</taxon>
        <taxon>Actinomycetota</taxon>
        <taxon>Actinomycetes</taxon>
        <taxon>Mycobacteriales</taxon>
        <taxon>Nocardiaceae</taxon>
        <taxon>Nocardia</taxon>
    </lineage>
</organism>
<evidence type="ECO:0000313" key="9">
    <source>
        <dbReference type="Proteomes" id="UP000503540"/>
    </source>
</evidence>
<reference evidence="8 9" key="1">
    <citation type="journal article" date="2019" name="ACS Chem. Biol.">
        <title>Identification and Mobilization of a Cryptic Antibiotic Biosynthesis Gene Locus from a Human-Pathogenic Nocardia Isolate.</title>
        <authorList>
            <person name="Herisse M."/>
            <person name="Ishida K."/>
            <person name="Porter J.L."/>
            <person name="Howden B."/>
            <person name="Hertweck C."/>
            <person name="Stinear T.P."/>
            <person name="Pidot S.J."/>
        </authorList>
    </citation>
    <scope>NUCLEOTIDE SEQUENCE [LARGE SCALE GENOMIC DNA]</scope>
    <source>
        <strain evidence="8 9">AUSMDU00012717</strain>
    </source>
</reference>
<proteinExistence type="predicted"/>
<dbReference type="PANTHER" id="PTHR30363">
    <property type="entry name" value="HTH-TYPE TRANSCRIPTIONAL REGULATOR SRLR-RELATED"/>
    <property type="match status" value="1"/>
</dbReference>
<dbReference type="InterPro" id="IPR018356">
    <property type="entry name" value="Tscrpt_reg_HTH_DeoR_CS"/>
</dbReference>
<evidence type="ECO:0000256" key="6">
    <source>
        <dbReference type="ARBA" id="ARBA00024937"/>
    </source>
</evidence>
<dbReference type="InterPro" id="IPR001034">
    <property type="entry name" value="DeoR_HTH"/>
</dbReference>
<dbReference type="PRINTS" id="PR00037">
    <property type="entry name" value="HTHLACR"/>
</dbReference>
<dbReference type="PROSITE" id="PS51000">
    <property type="entry name" value="HTH_DEOR_2"/>
    <property type="match status" value="1"/>
</dbReference>
<dbReference type="SUPFAM" id="SSF46785">
    <property type="entry name" value="Winged helix' DNA-binding domain"/>
    <property type="match status" value="1"/>
</dbReference>
<evidence type="ECO:0000313" key="8">
    <source>
        <dbReference type="EMBL" id="QIS11491.1"/>
    </source>
</evidence>
<dbReference type="EMBL" id="CP046172">
    <property type="protein sequence ID" value="QIS11491.1"/>
    <property type="molecule type" value="Genomic_DNA"/>
</dbReference>
<dbReference type="InterPro" id="IPR014036">
    <property type="entry name" value="DeoR-like_C"/>
</dbReference>
<dbReference type="GO" id="GO:0003700">
    <property type="term" value="F:DNA-binding transcription factor activity"/>
    <property type="evidence" value="ECO:0007669"/>
    <property type="project" value="InterPro"/>
</dbReference>
<dbReference type="Gene3D" id="1.10.10.10">
    <property type="entry name" value="Winged helix-like DNA-binding domain superfamily/Winged helix DNA-binding domain"/>
    <property type="match status" value="1"/>
</dbReference>
<dbReference type="SMART" id="SM00420">
    <property type="entry name" value="HTH_DEOR"/>
    <property type="match status" value="1"/>
</dbReference>
<dbReference type="AlphaFoldDB" id="A0A6G9YE38"/>
<evidence type="ECO:0000256" key="4">
    <source>
        <dbReference type="ARBA" id="ARBA00023125"/>
    </source>
</evidence>
<sequence>MYVMGMTVAADRHAEIVRALQAGEVVTVAELARALRTSEVTVRRDLAELEHAGVLRRVRGGAVSSMLRGEGLPFAMRELERGEVKARIAAAAVSLIADGESVVLDSGTTGLAAAHALSSRRVTVVPLAVNSLAVLATAARVSLLLPGGTVRTGELSLVGPMAEQNLSTLRFDTMLLTCCGFSAHRGVTAYDLQDAAVKRAAMSASTRTIAMVDSSKFARTAMAVVCQTSAIDIVVTDTDAPHDAVAALRAEGIEVHRV</sequence>
<dbReference type="PROSITE" id="PS00894">
    <property type="entry name" value="HTH_DEOR_1"/>
    <property type="match status" value="1"/>
</dbReference>
<keyword evidence="5" id="KW-0804">Transcription</keyword>
<dbReference type="InterPro" id="IPR036390">
    <property type="entry name" value="WH_DNA-bd_sf"/>
</dbReference>
<accession>A0A6G9YE38</accession>
<comment type="function">
    <text evidence="6">Repressor of the lactose catabolism operon. Galactose-6-phosphate is the inducer.</text>
</comment>
<dbReference type="InterPro" id="IPR037171">
    <property type="entry name" value="NagB/RpiA_transferase-like"/>
</dbReference>
<keyword evidence="4" id="KW-0238">DNA-binding</keyword>
<keyword evidence="9" id="KW-1185">Reference proteome</keyword>
<evidence type="ECO:0000256" key="1">
    <source>
        <dbReference type="ARBA" id="ARBA00021390"/>
    </source>
</evidence>
<dbReference type="InterPro" id="IPR036388">
    <property type="entry name" value="WH-like_DNA-bd_sf"/>
</dbReference>
<protein>
    <recommendedName>
        <fullName evidence="1">Lactose phosphotransferase system repressor</fullName>
    </recommendedName>
</protein>
<dbReference type="InterPro" id="IPR050313">
    <property type="entry name" value="Carb_Metab_HTH_regulators"/>
</dbReference>
<gene>
    <name evidence="8" type="ORF">F5544_18085</name>
</gene>
<dbReference type="PANTHER" id="PTHR30363:SF4">
    <property type="entry name" value="GLYCEROL-3-PHOSPHATE REGULON REPRESSOR"/>
    <property type="match status" value="1"/>
</dbReference>
<feature type="domain" description="HTH deoR-type" evidence="7">
    <location>
        <begin position="9"/>
        <end position="64"/>
    </location>
</feature>
<name>A0A6G9YE38_9NOCA</name>
<dbReference type="SUPFAM" id="SSF100950">
    <property type="entry name" value="NagB/RpiA/CoA transferase-like"/>
    <property type="match status" value="1"/>
</dbReference>
<dbReference type="SMART" id="SM01134">
    <property type="entry name" value="DeoRC"/>
    <property type="match status" value="1"/>
</dbReference>
<dbReference type="Pfam" id="PF08220">
    <property type="entry name" value="HTH_DeoR"/>
    <property type="match status" value="1"/>
</dbReference>